<evidence type="ECO:0000256" key="11">
    <source>
        <dbReference type="ARBA" id="ARBA00022723"/>
    </source>
</evidence>
<dbReference type="InterPro" id="IPR014349">
    <property type="entry name" value="Rieske_Fe-S_prot"/>
</dbReference>
<keyword evidence="18" id="KW-1015">Disulfide bond</keyword>
<dbReference type="EC" id="7.1.1.8" evidence="5"/>
<dbReference type="InterPro" id="IPR006317">
    <property type="entry name" value="Ubiquinol_cyt_c_Rdtase_Fe-S-su"/>
</dbReference>
<keyword evidence="12" id="KW-1278">Translocase</keyword>
<evidence type="ECO:0000256" key="19">
    <source>
        <dbReference type="ARBA" id="ARBA00029351"/>
    </source>
</evidence>
<evidence type="ECO:0000256" key="4">
    <source>
        <dbReference type="ARBA" id="ARBA00011649"/>
    </source>
</evidence>
<evidence type="ECO:0000256" key="15">
    <source>
        <dbReference type="ARBA" id="ARBA00023004"/>
    </source>
</evidence>
<organism evidence="24">
    <name type="scientific">mine drainage metagenome</name>
    <dbReference type="NCBI Taxonomy" id="410659"/>
    <lineage>
        <taxon>unclassified sequences</taxon>
        <taxon>metagenomes</taxon>
        <taxon>ecological metagenomes</taxon>
    </lineage>
</organism>
<dbReference type="GO" id="GO:0005886">
    <property type="term" value="C:plasma membrane"/>
    <property type="evidence" value="ECO:0007669"/>
    <property type="project" value="UniProtKB-SubCell"/>
</dbReference>
<comment type="cofactor">
    <cofactor evidence="21">
        <name>[2Fe-2S] cluster</name>
        <dbReference type="ChEBI" id="CHEBI:190135"/>
    </cofactor>
</comment>
<evidence type="ECO:0000256" key="20">
    <source>
        <dbReference type="ARBA" id="ARBA00032409"/>
    </source>
</evidence>
<dbReference type="FunFam" id="2.102.10.10:FF:000001">
    <property type="entry name" value="Cytochrome b-c1 complex subunit Rieske, mitochondrial"/>
    <property type="match status" value="1"/>
</dbReference>
<keyword evidence="11" id="KW-0479">Metal-binding</keyword>
<keyword evidence="14 22" id="KW-1133">Transmembrane helix</keyword>
<protein>
    <recommendedName>
        <fullName evidence="6">Ubiquinol-cytochrome c reductase iron-sulfur subunit</fullName>
        <ecNumber evidence="5">7.1.1.8</ecNumber>
    </recommendedName>
    <alternativeName>
        <fullName evidence="20">Rieske iron-sulfur protein</fullName>
    </alternativeName>
</protein>
<dbReference type="NCBIfam" id="TIGR01416">
    <property type="entry name" value="Rieske_proteo"/>
    <property type="match status" value="1"/>
</dbReference>
<dbReference type="Pfam" id="PF10399">
    <property type="entry name" value="UCR_Fe-S_N"/>
    <property type="match status" value="1"/>
</dbReference>
<sequence length="176" mass="18578">MADSSAAAHHAAPDGVTKRDLLQLIAGAGAAIGAGAIAWPLIDSMNPSKDVLALSSVDVDLAPVVEGQGITIVWQGKPIFVRHRTPKEIKEAQDVKLAQLIDPTLGLDNERVKAGHDQWIVLIGICTHLGCVPLGNKPSDPRGEWGGWFCPCHGSQYDTSGRVRHGPAPLNLALPP</sequence>
<evidence type="ECO:0000313" key="24">
    <source>
        <dbReference type="EMBL" id="OIQ72305.1"/>
    </source>
</evidence>
<comment type="caution">
    <text evidence="24">The sequence shown here is derived from an EMBL/GenBank/DDBJ whole genome shotgun (WGS) entry which is preliminary data.</text>
</comment>
<reference evidence="24" key="1">
    <citation type="submission" date="2016-10" db="EMBL/GenBank/DDBJ databases">
        <title>Sequence of Gallionella enrichment culture.</title>
        <authorList>
            <person name="Poehlein A."/>
            <person name="Muehling M."/>
            <person name="Daniel R."/>
        </authorList>
    </citation>
    <scope>NUCLEOTIDE SEQUENCE</scope>
</reference>
<evidence type="ECO:0000256" key="12">
    <source>
        <dbReference type="ARBA" id="ARBA00022967"/>
    </source>
</evidence>
<keyword evidence="16" id="KW-0411">Iron-sulfur</keyword>
<keyword evidence="13" id="KW-0249">Electron transport</keyword>
<evidence type="ECO:0000256" key="7">
    <source>
        <dbReference type="ARBA" id="ARBA00022448"/>
    </source>
</evidence>
<feature type="domain" description="Rieske" evidence="23">
    <location>
        <begin position="92"/>
        <end position="176"/>
    </location>
</feature>
<keyword evidence="10" id="KW-0001">2Fe-2S</keyword>
<evidence type="ECO:0000256" key="10">
    <source>
        <dbReference type="ARBA" id="ARBA00022714"/>
    </source>
</evidence>
<evidence type="ECO:0000256" key="8">
    <source>
        <dbReference type="ARBA" id="ARBA00022475"/>
    </source>
</evidence>
<accession>A0A1J5PL85</accession>
<comment type="subcellular location">
    <subcellularLocation>
        <location evidence="2">Cell membrane</location>
        <topology evidence="2">Single-pass membrane protein</topology>
    </subcellularLocation>
</comment>
<gene>
    <name evidence="24" type="primary">petA_12</name>
    <name evidence="24" type="ORF">GALL_460710</name>
</gene>
<name>A0A1J5PL85_9ZZZZ</name>
<proteinExistence type="inferred from homology"/>
<keyword evidence="7" id="KW-0813">Transport</keyword>
<evidence type="ECO:0000256" key="2">
    <source>
        <dbReference type="ARBA" id="ARBA00004162"/>
    </source>
</evidence>
<feature type="transmembrane region" description="Helical" evidence="22">
    <location>
        <begin position="21"/>
        <end position="42"/>
    </location>
</feature>
<evidence type="ECO:0000256" key="5">
    <source>
        <dbReference type="ARBA" id="ARBA00012951"/>
    </source>
</evidence>
<dbReference type="CDD" id="cd03470">
    <property type="entry name" value="Rieske_cytochrome_bc1"/>
    <property type="match status" value="1"/>
</dbReference>
<dbReference type="PANTHER" id="PTHR10134">
    <property type="entry name" value="CYTOCHROME B-C1 COMPLEX SUBUNIT RIESKE, MITOCHONDRIAL"/>
    <property type="match status" value="1"/>
</dbReference>
<dbReference type="EMBL" id="MLJW01003331">
    <property type="protein sequence ID" value="OIQ72305.1"/>
    <property type="molecule type" value="Genomic_DNA"/>
</dbReference>
<dbReference type="Pfam" id="PF00355">
    <property type="entry name" value="Rieske"/>
    <property type="match status" value="1"/>
</dbReference>
<dbReference type="Gene3D" id="2.102.10.10">
    <property type="entry name" value="Rieske [2Fe-2S] iron-sulphur domain"/>
    <property type="match status" value="1"/>
</dbReference>
<evidence type="ECO:0000256" key="13">
    <source>
        <dbReference type="ARBA" id="ARBA00022982"/>
    </source>
</evidence>
<comment type="subunit">
    <text evidence="4">The main subunits of complex b-c1 are: cytochrome b, cytochrome c1 and the Rieske protein.</text>
</comment>
<evidence type="ECO:0000256" key="17">
    <source>
        <dbReference type="ARBA" id="ARBA00023136"/>
    </source>
</evidence>
<dbReference type="Gene3D" id="1.20.5.510">
    <property type="entry name" value="Single helix bin"/>
    <property type="match status" value="1"/>
</dbReference>
<evidence type="ECO:0000256" key="22">
    <source>
        <dbReference type="SAM" id="Phobius"/>
    </source>
</evidence>
<dbReference type="GO" id="GO:0046872">
    <property type="term" value="F:metal ion binding"/>
    <property type="evidence" value="ECO:0007669"/>
    <property type="project" value="UniProtKB-KW"/>
</dbReference>
<evidence type="ECO:0000256" key="16">
    <source>
        <dbReference type="ARBA" id="ARBA00023014"/>
    </source>
</evidence>
<dbReference type="AlphaFoldDB" id="A0A1J5PL85"/>
<keyword evidence="15" id="KW-0408">Iron</keyword>
<dbReference type="InterPro" id="IPR036922">
    <property type="entry name" value="Rieske_2Fe-2S_sf"/>
</dbReference>
<evidence type="ECO:0000259" key="23">
    <source>
        <dbReference type="PROSITE" id="PS51296"/>
    </source>
</evidence>
<dbReference type="PRINTS" id="PR00162">
    <property type="entry name" value="RIESKE"/>
</dbReference>
<evidence type="ECO:0000256" key="9">
    <source>
        <dbReference type="ARBA" id="ARBA00022692"/>
    </source>
</evidence>
<comment type="catalytic activity">
    <reaction evidence="19">
        <text>a quinol + 2 Fe(III)-[cytochrome c](out) = a quinone + 2 Fe(II)-[cytochrome c](out) + 2 H(+)(out)</text>
        <dbReference type="Rhea" id="RHEA:11484"/>
        <dbReference type="Rhea" id="RHEA-COMP:10350"/>
        <dbReference type="Rhea" id="RHEA-COMP:14399"/>
        <dbReference type="ChEBI" id="CHEBI:15378"/>
        <dbReference type="ChEBI" id="CHEBI:24646"/>
        <dbReference type="ChEBI" id="CHEBI:29033"/>
        <dbReference type="ChEBI" id="CHEBI:29034"/>
        <dbReference type="ChEBI" id="CHEBI:132124"/>
        <dbReference type="EC" id="7.1.1.8"/>
    </reaction>
</comment>
<dbReference type="InterPro" id="IPR005805">
    <property type="entry name" value="Rieske_Fe-S_prot_C"/>
</dbReference>
<keyword evidence="8" id="KW-1003">Cell membrane</keyword>
<evidence type="ECO:0000256" key="14">
    <source>
        <dbReference type="ARBA" id="ARBA00022989"/>
    </source>
</evidence>
<dbReference type="InterPro" id="IPR019470">
    <property type="entry name" value="Ubiq_cytC_Rdtase_Fe-S_su_TAT"/>
</dbReference>
<keyword evidence="9 22" id="KW-0812">Transmembrane</keyword>
<evidence type="ECO:0000256" key="18">
    <source>
        <dbReference type="ARBA" id="ARBA00023157"/>
    </source>
</evidence>
<keyword evidence="24" id="KW-0560">Oxidoreductase</keyword>
<dbReference type="GO" id="GO:0016491">
    <property type="term" value="F:oxidoreductase activity"/>
    <property type="evidence" value="ECO:0007669"/>
    <property type="project" value="UniProtKB-KW"/>
</dbReference>
<comment type="function">
    <text evidence="1">Component of the ubiquinol-cytochrome c reductase complex (complex III or cytochrome b-c1 complex), which is a respiratory chain that generates an electrochemical potential coupled to ATP synthesis.</text>
</comment>
<dbReference type="PROSITE" id="PS51296">
    <property type="entry name" value="RIESKE"/>
    <property type="match status" value="1"/>
</dbReference>
<evidence type="ECO:0000256" key="21">
    <source>
        <dbReference type="ARBA" id="ARBA00034078"/>
    </source>
</evidence>
<comment type="similarity">
    <text evidence="3">Belongs to the Rieske iron-sulfur protein family.</text>
</comment>
<dbReference type="GO" id="GO:0008121">
    <property type="term" value="F:quinol-cytochrome-c reductase activity"/>
    <property type="evidence" value="ECO:0007669"/>
    <property type="project" value="UniProtKB-EC"/>
</dbReference>
<dbReference type="SUPFAM" id="SSF50022">
    <property type="entry name" value="ISP domain"/>
    <property type="match status" value="1"/>
</dbReference>
<evidence type="ECO:0000256" key="3">
    <source>
        <dbReference type="ARBA" id="ARBA00010651"/>
    </source>
</evidence>
<evidence type="ECO:0000256" key="1">
    <source>
        <dbReference type="ARBA" id="ARBA00002444"/>
    </source>
</evidence>
<evidence type="ECO:0000256" key="6">
    <source>
        <dbReference type="ARBA" id="ARBA00019816"/>
    </source>
</evidence>
<dbReference type="GO" id="GO:0051537">
    <property type="term" value="F:2 iron, 2 sulfur cluster binding"/>
    <property type="evidence" value="ECO:0007669"/>
    <property type="project" value="UniProtKB-KW"/>
</dbReference>
<dbReference type="InterPro" id="IPR017941">
    <property type="entry name" value="Rieske_2Fe-2S"/>
</dbReference>
<keyword evidence="17 22" id="KW-0472">Membrane</keyword>